<keyword evidence="2" id="KW-1133">Transmembrane helix</keyword>
<dbReference type="InterPro" id="IPR039391">
    <property type="entry name" value="Phytocyanin-like"/>
</dbReference>
<dbReference type="Pfam" id="PF02298">
    <property type="entry name" value="Cu_bind_like"/>
    <property type="match status" value="1"/>
</dbReference>
<evidence type="ECO:0000256" key="3">
    <source>
        <dbReference type="SAM" id="SignalP"/>
    </source>
</evidence>
<reference evidence="5" key="1">
    <citation type="journal article" date="2014" name="Nat. Commun.">
        <title>The emerging biofuel crop Camelina sativa retains a highly undifferentiated hexaploid genome structure.</title>
        <authorList>
            <person name="Kagale S."/>
            <person name="Koh C."/>
            <person name="Nixon J."/>
            <person name="Bollina V."/>
            <person name="Clarke W.E."/>
            <person name="Tuteja R."/>
            <person name="Spillane C."/>
            <person name="Robinson S.J."/>
            <person name="Links M.G."/>
            <person name="Clarke C."/>
            <person name="Higgins E.E."/>
            <person name="Huebert T."/>
            <person name="Sharpe A.G."/>
            <person name="Parkin I.A."/>
        </authorList>
    </citation>
    <scope>NUCLEOTIDE SEQUENCE [LARGE SCALE GENOMIC DNA]</scope>
    <source>
        <strain evidence="5">cv. DH55</strain>
    </source>
</reference>
<evidence type="ECO:0000313" key="5">
    <source>
        <dbReference type="Proteomes" id="UP000694864"/>
    </source>
</evidence>
<dbReference type="SUPFAM" id="SSF49503">
    <property type="entry name" value="Cupredoxins"/>
    <property type="match status" value="1"/>
</dbReference>
<feature type="transmembrane region" description="Helical" evidence="2">
    <location>
        <begin position="198"/>
        <end position="215"/>
    </location>
</feature>
<dbReference type="CDD" id="cd04216">
    <property type="entry name" value="Phytocyanin"/>
    <property type="match status" value="1"/>
</dbReference>
<keyword evidence="3" id="KW-0732">Signal</keyword>
<keyword evidence="5" id="KW-1185">Reference proteome</keyword>
<keyword evidence="2" id="KW-0472">Membrane</keyword>
<reference evidence="6" key="2">
    <citation type="submission" date="2025-08" db="UniProtKB">
        <authorList>
            <consortium name="RefSeq"/>
        </authorList>
    </citation>
    <scope>IDENTIFICATION</scope>
    <source>
        <tissue evidence="6">Leaf</tissue>
    </source>
</reference>
<dbReference type="PANTHER" id="PTHR33021:SF434">
    <property type="entry name" value="CUPREDOXIN SUPERFAMILY PROTEIN-RELATED"/>
    <property type="match status" value="1"/>
</dbReference>
<dbReference type="InterPro" id="IPR003245">
    <property type="entry name" value="Phytocyanin_dom"/>
</dbReference>
<name>A0ABM0YNT8_CAMSA</name>
<dbReference type="PANTHER" id="PTHR33021">
    <property type="entry name" value="BLUE COPPER PROTEIN"/>
    <property type="match status" value="1"/>
</dbReference>
<feature type="domain" description="Phytocyanin" evidence="4">
    <location>
        <begin position="22"/>
        <end position="120"/>
    </location>
</feature>
<feature type="compositionally biased region" description="Low complexity" evidence="1">
    <location>
        <begin position="134"/>
        <end position="143"/>
    </location>
</feature>
<protein>
    <submittedName>
        <fullName evidence="6">Uclacyanin-3-like</fullName>
    </submittedName>
</protein>
<sequence length="216" mass="21934">MGSNSVAALFLFLAAVPSILAVTFQVGDTAGWNSGVDYTTWASGKTFRVGDTLEFQYDPSHSVSVVDKAGFDSCDSTGETQSFSGGDTKIDLTTVGTMHFLCPSPGHCLGGMKLAVPVLPTASSPATPSPPSSSTPSPSFSPRSPRKPKTPPPTASPPANGTPDLESLTPSPSPSTPSLSPSTPSPSPSPPNAASKGVISYGVIGISMVLMFGVMS</sequence>
<feature type="region of interest" description="Disordered" evidence="1">
    <location>
        <begin position="121"/>
        <end position="196"/>
    </location>
</feature>
<feature type="chain" id="PRO_5047121640" evidence="3">
    <location>
        <begin position="22"/>
        <end position="216"/>
    </location>
</feature>
<dbReference type="RefSeq" id="XP_010503741.1">
    <property type="nucleotide sequence ID" value="XM_010505439.1"/>
</dbReference>
<gene>
    <name evidence="6" type="primary">LOC104780899</name>
</gene>
<organism evidence="5 6">
    <name type="scientific">Camelina sativa</name>
    <name type="common">False flax</name>
    <name type="synonym">Myagrum sativum</name>
    <dbReference type="NCBI Taxonomy" id="90675"/>
    <lineage>
        <taxon>Eukaryota</taxon>
        <taxon>Viridiplantae</taxon>
        <taxon>Streptophyta</taxon>
        <taxon>Embryophyta</taxon>
        <taxon>Tracheophyta</taxon>
        <taxon>Spermatophyta</taxon>
        <taxon>Magnoliopsida</taxon>
        <taxon>eudicotyledons</taxon>
        <taxon>Gunneridae</taxon>
        <taxon>Pentapetalae</taxon>
        <taxon>rosids</taxon>
        <taxon>malvids</taxon>
        <taxon>Brassicales</taxon>
        <taxon>Brassicaceae</taxon>
        <taxon>Camelineae</taxon>
        <taxon>Camelina</taxon>
    </lineage>
</organism>
<dbReference type="GeneID" id="104780899"/>
<evidence type="ECO:0000256" key="2">
    <source>
        <dbReference type="SAM" id="Phobius"/>
    </source>
</evidence>
<evidence type="ECO:0000313" key="6">
    <source>
        <dbReference type="RefSeq" id="XP_010503741.1"/>
    </source>
</evidence>
<evidence type="ECO:0000256" key="1">
    <source>
        <dbReference type="SAM" id="MobiDB-lite"/>
    </source>
</evidence>
<accession>A0ABM0YNT8</accession>
<dbReference type="Proteomes" id="UP000694864">
    <property type="component" value="Chromosome 4"/>
</dbReference>
<keyword evidence="2" id="KW-0812">Transmembrane</keyword>
<dbReference type="PROSITE" id="PS51485">
    <property type="entry name" value="PHYTOCYANIN"/>
    <property type="match status" value="1"/>
</dbReference>
<dbReference type="Gene3D" id="2.60.40.420">
    <property type="entry name" value="Cupredoxins - blue copper proteins"/>
    <property type="match status" value="1"/>
</dbReference>
<feature type="signal peptide" evidence="3">
    <location>
        <begin position="1"/>
        <end position="21"/>
    </location>
</feature>
<evidence type="ECO:0000259" key="4">
    <source>
        <dbReference type="PROSITE" id="PS51485"/>
    </source>
</evidence>
<proteinExistence type="predicted"/>
<dbReference type="InterPro" id="IPR008972">
    <property type="entry name" value="Cupredoxin"/>
</dbReference>